<reference evidence="2" key="2">
    <citation type="submission" date="2022-03" db="EMBL/GenBank/DDBJ databases">
        <title>Draft title - Genomic analysis of global carrot germplasm unveils the trajectory of domestication and the origin of high carotenoid orange carrot.</title>
        <authorList>
            <person name="Iorizzo M."/>
            <person name="Ellison S."/>
            <person name="Senalik D."/>
            <person name="Macko-Podgorni A."/>
            <person name="Grzebelus D."/>
            <person name="Bostan H."/>
            <person name="Rolling W."/>
            <person name="Curaba J."/>
            <person name="Simon P."/>
        </authorList>
    </citation>
    <scope>NUCLEOTIDE SEQUENCE</scope>
    <source>
        <tissue evidence="2">Leaf</tissue>
    </source>
</reference>
<keyword evidence="3" id="KW-1185">Reference proteome</keyword>
<protein>
    <submittedName>
        <fullName evidence="2">Uncharacterized protein</fullName>
    </submittedName>
</protein>
<proteinExistence type="predicted"/>
<sequence length="190" mass="21581">MVGRTCIFKLKLNQYNTVQHREGFTVTDIEKVEMTRPTAISKIDSLEDKPEHNLAHQTKEPSKRHLQNKRKTPDDHKNSDQLLPDPENTSKSFSEVEQYHDAPRDTMNGDQIPPANSGTKGNFNDVPEVMKQMPPLPVKLNEELSSKLLPPPSLHNFNDVPEVMKQMPPLPVKLNEELSSKLLPPPSLHK</sequence>
<dbReference type="Proteomes" id="UP000077755">
    <property type="component" value="Chromosome 7"/>
</dbReference>
<feature type="region of interest" description="Disordered" evidence="1">
    <location>
        <begin position="42"/>
        <end position="127"/>
    </location>
</feature>
<dbReference type="EMBL" id="CP093349">
    <property type="protein sequence ID" value="WOH08698.1"/>
    <property type="molecule type" value="Genomic_DNA"/>
</dbReference>
<accession>A0AAF0XIN8</accession>
<organism evidence="2 3">
    <name type="scientific">Daucus carota subsp. sativus</name>
    <name type="common">Carrot</name>
    <dbReference type="NCBI Taxonomy" id="79200"/>
    <lineage>
        <taxon>Eukaryota</taxon>
        <taxon>Viridiplantae</taxon>
        <taxon>Streptophyta</taxon>
        <taxon>Embryophyta</taxon>
        <taxon>Tracheophyta</taxon>
        <taxon>Spermatophyta</taxon>
        <taxon>Magnoliopsida</taxon>
        <taxon>eudicotyledons</taxon>
        <taxon>Gunneridae</taxon>
        <taxon>Pentapetalae</taxon>
        <taxon>asterids</taxon>
        <taxon>campanulids</taxon>
        <taxon>Apiales</taxon>
        <taxon>Apiaceae</taxon>
        <taxon>Apioideae</taxon>
        <taxon>Scandiceae</taxon>
        <taxon>Daucinae</taxon>
        <taxon>Daucus</taxon>
        <taxon>Daucus sect. Daucus</taxon>
    </lineage>
</organism>
<dbReference type="AlphaFoldDB" id="A0AAF0XIN8"/>
<evidence type="ECO:0000313" key="3">
    <source>
        <dbReference type="Proteomes" id="UP000077755"/>
    </source>
</evidence>
<evidence type="ECO:0000256" key="1">
    <source>
        <dbReference type="SAM" id="MobiDB-lite"/>
    </source>
</evidence>
<feature type="compositionally biased region" description="Basic and acidic residues" evidence="1">
    <location>
        <begin position="44"/>
        <end position="63"/>
    </location>
</feature>
<gene>
    <name evidence="2" type="ORF">DCAR_0728143</name>
</gene>
<name>A0AAF0XIN8_DAUCS</name>
<evidence type="ECO:0000313" key="2">
    <source>
        <dbReference type="EMBL" id="WOH08698.1"/>
    </source>
</evidence>
<reference evidence="2" key="1">
    <citation type="journal article" date="2016" name="Nat. Genet.">
        <title>A high-quality carrot genome assembly provides new insights into carotenoid accumulation and asterid genome evolution.</title>
        <authorList>
            <person name="Iorizzo M."/>
            <person name="Ellison S."/>
            <person name="Senalik D."/>
            <person name="Zeng P."/>
            <person name="Satapoomin P."/>
            <person name="Huang J."/>
            <person name="Bowman M."/>
            <person name="Iovene M."/>
            <person name="Sanseverino W."/>
            <person name="Cavagnaro P."/>
            <person name="Yildiz M."/>
            <person name="Macko-Podgorni A."/>
            <person name="Moranska E."/>
            <person name="Grzebelus E."/>
            <person name="Grzebelus D."/>
            <person name="Ashrafi H."/>
            <person name="Zheng Z."/>
            <person name="Cheng S."/>
            <person name="Spooner D."/>
            <person name="Van Deynze A."/>
            <person name="Simon P."/>
        </authorList>
    </citation>
    <scope>NUCLEOTIDE SEQUENCE</scope>
    <source>
        <tissue evidence="2">Leaf</tissue>
    </source>
</reference>